<dbReference type="Gene3D" id="3.40.50.300">
    <property type="entry name" value="P-loop containing nucleotide triphosphate hydrolases"/>
    <property type="match status" value="1"/>
</dbReference>
<feature type="transmembrane region" description="Helical" evidence="7">
    <location>
        <begin position="523"/>
        <end position="547"/>
    </location>
</feature>
<feature type="transmembrane region" description="Helical" evidence="7">
    <location>
        <begin position="629"/>
        <end position="647"/>
    </location>
</feature>
<feature type="domain" description="ABC transmembrane type-1" evidence="9">
    <location>
        <begin position="492"/>
        <end position="771"/>
    </location>
</feature>
<dbReference type="Pfam" id="PF00664">
    <property type="entry name" value="ABC_membrane"/>
    <property type="match status" value="1"/>
</dbReference>
<evidence type="ECO:0000256" key="2">
    <source>
        <dbReference type="ARBA" id="ARBA00022692"/>
    </source>
</evidence>
<name>A0ABU7RYH1_9ACTN</name>
<dbReference type="PANTHER" id="PTHR24221">
    <property type="entry name" value="ATP-BINDING CASSETTE SUB-FAMILY B"/>
    <property type="match status" value="1"/>
</dbReference>
<evidence type="ECO:0000313" key="11">
    <source>
        <dbReference type="Proteomes" id="UP001332243"/>
    </source>
</evidence>
<organism evidence="10 11">
    <name type="scientific">Plantactinospora sonchi</name>
    <dbReference type="NCBI Taxonomy" id="1544735"/>
    <lineage>
        <taxon>Bacteria</taxon>
        <taxon>Bacillati</taxon>
        <taxon>Actinomycetota</taxon>
        <taxon>Actinomycetes</taxon>
        <taxon>Micromonosporales</taxon>
        <taxon>Micromonosporaceae</taxon>
        <taxon>Plantactinospora</taxon>
    </lineage>
</organism>
<keyword evidence="6 7" id="KW-0472">Membrane</keyword>
<keyword evidence="11" id="KW-1185">Reference proteome</keyword>
<feature type="transmembrane region" description="Helical" evidence="7">
    <location>
        <begin position="711"/>
        <end position="732"/>
    </location>
</feature>
<reference evidence="10 11" key="1">
    <citation type="submission" date="2024-01" db="EMBL/GenBank/DDBJ databases">
        <title>Genome insights into Plantactinospora sonchi sp. nov.</title>
        <authorList>
            <person name="Wang L."/>
        </authorList>
    </citation>
    <scope>NUCLEOTIDE SEQUENCE [LARGE SCALE GENOMIC DNA]</scope>
    <source>
        <strain evidence="10 11">NEAU-QY2</strain>
    </source>
</reference>
<keyword evidence="2 7" id="KW-0812">Transmembrane</keyword>
<dbReference type="Gene3D" id="1.20.1560.10">
    <property type="entry name" value="ABC transporter type 1, transmembrane domain"/>
    <property type="match status" value="1"/>
</dbReference>
<evidence type="ECO:0000259" key="8">
    <source>
        <dbReference type="PROSITE" id="PS50893"/>
    </source>
</evidence>
<evidence type="ECO:0000256" key="1">
    <source>
        <dbReference type="ARBA" id="ARBA00004651"/>
    </source>
</evidence>
<evidence type="ECO:0000256" key="4">
    <source>
        <dbReference type="ARBA" id="ARBA00022840"/>
    </source>
</evidence>
<dbReference type="PROSITE" id="PS50893">
    <property type="entry name" value="ABC_TRANSPORTER_2"/>
    <property type="match status" value="1"/>
</dbReference>
<dbReference type="InterPro" id="IPR017871">
    <property type="entry name" value="ABC_transporter-like_CS"/>
</dbReference>
<dbReference type="InterPro" id="IPR003593">
    <property type="entry name" value="AAA+_ATPase"/>
</dbReference>
<dbReference type="Proteomes" id="UP001332243">
    <property type="component" value="Unassembled WGS sequence"/>
</dbReference>
<dbReference type="InterPro" id="IPR036640">
    <property type="entry name" value="ABC1_TM_sf"/>
</dbReference>
<dbReference type="InterPro" id="IPR039421">
    <property type="entry name" value="Type_1_exporter"/>
</dbReference>
<feature type="transmembrane region" description="Helical" evidence="7">
    <location>
        <begin position="490"/>
        <end position="511"/>
    </location>
</feature>
<dbReference type="GO" id="GO:0005524">
    <property type="term" value="F:ATP binding"/>
    <property type="evidence" value="ECO:0007669"/>
    <property type="project" value="UniProtKB-KW"/>
</dbReference>
<evidence type="ECO:0000259" key="9">
    <source>
        <dbReference type="PROSITE" id="PS50929"/>
    </source>
</evidence>
<dbReference type="InterPro" id="IPR011527">
    <property type="entry name" value="ABC1_TM_dom"/>
</dbReference>
<feature type="domain" description="ABC transporter" evidence="8">
    <location>
        <begin position="803"/>
        <end position="1035"/>
    </location>
</feature>
<evidence type="ECO:0000256" key="5">
    <source>
        <dbReference type="ARBA" id="ARBA00022989"/>
    </source>
</evidence>
<keyword evidence="3" id="KW-0547">Nucleotide-binding</keyword>
<evidence type="ECO:0000256" key="3">
    <source>
        <dbReference type="ARBA" id="ARBA00022741"/>
    </source>
</evidence>
<dbReference type="PROSITE" id="PS00211">
    <property type="entry name" value="ABC_TRANSPORTER_1"/>
    <property type="match status" value="1"/>
</dbReference>
<keyword evidence="5 7" id="KW-1133">Transmembrane helix</keyword>
<keyword evidence="4 10" id="KW-0067">ATP-binding</keyword>
<comment type="caution">
    <text evidence="10">The sequence shown here is derived from an EMBL/GenBank/DDBJ whole genome shotgun (WGS) entry which is preliminary data.</text>
</comment>
<dbReference type="InterPro" id="IPR027417">
    <property type="entry name" value="P-loop_NTPase"/>
</dbReference>
<evidence type="ECO:0000313" key="10">
    <source>
        <dbReference type="EMBL" id="MEE6261569.1"/>
    </source>
</evidence>
<gene>
    <name evidence="10" type="ORF">V1633_24080</name>
</gene>
<dbReference type="InterPro" id="IPR003439">
    <property type="entry name" value="ABC_transporter-like_ATP-bd"/>
</dbReference>
<sequence>MTRREGGIAVHTVNSPRIAGWERLIGLGTPAPVGTVRLDGGQAAYVVLGGEADLFAVRADGSGTAADGNPGTGGASRRHFVARLPEQAMVPSPAVLGQWRLILVPLPGTEIRCLDEPGRRRIEEAARTDPTRDGGAIQTGRAAVFALERALTAIADSLRRGQAPRTAATLRPREISSLAAGTTLTGAAGLWWLRVIGGTVVRNDGGQTDTWGNDGLLLLARRDWISAGEDCTVEALSGWQLLRAGQLWDALDDHFVRLVGLIGVRIAAADVDLVAGLDRRKRVNAAVVAGAARQAYGVVGAGGRGAPTAEVAHLDLYQRAAAVLRLLTVETGVAVTEPADRRLTVADEREAMRAVARSSALHLRDVRLPEQWWRRDLGPLIGWCRPPAALSASAELAVGPAASERRVAGAAVPDDPAADDEPGPPTAVALLFRGGRYRAVDPQTGAAVAIDAGQARRYERAATVIQLPLPQRAGFGHLVRSATRSGRRDLTGLLGATAVTATLGLAVPIVTGKVLGSVASDNAPIGLVQLATVLVACALLAALAAVVQNLRLLRLEGRAEVGAQLALWDRLMRLPVRFFTRSSSGELANSMLGVTFVRESLSGMAPAAVTALATVVADLVLLAVVSPPLAAGGLAMVALAAAFTAGIGRAVMRRQRRALPAEHRAAARTNQLLGAISKIRLAGAEDRAYSWWSDAASAARAELQRVRRVQATLAAVAGALPIGGMLAMFALLTGPLDGEVDAAGFFVVNMAFTLLLGALLVLVMTGVEVVAALPRLENLHDILAAEPERQPQRTDPGELQGGVAMREVTFGYQPDAPPVLDDVSFEVQPGEFVAIVGPSGCGKSTLLRLLLGFEQPRSGAVQYDGQDLTELDMQAVRRQCGVVLQDGMLFAGTLRENICGASSFTLDQVWEAVRLAGLEEDIGQLPMGLGTMVPVGGGTLSVGQRQRILIARALIHRPRMLFFDEATSALDNRTQEVVTASTRELAASRIIIAHRLSTVMDADTILVMDRGRIVQRGSYRALMMDEDGLFHRLASRQLLQASSQALDTPEAIDRELGEET</sequence>
<evidence type="ECO:0000256" key="6">
    <source>
        <dbReference type="ARBA" id="ARBA00023136"/>
    </source>
</evidence>
<dbReference type="EMBL" id="JAZGQK010000021">
    <property type="protein sequence ID" value="MEE6261569.1"/>
    <property type="molecule type" value="Genomic_DNA"/>
</dbReference>
<feature type="transmembrane region" description="Helical" evidence="7">
    <location>
        <begin position="601"/>
        <end position="623"/>
    </location>
</feature>
<dbReference type="PROSITE" id="PS50929">
    <property type="entry name" value="ABC_TM1F"/>
    <property type="match status" value="1"/>
</dbReference>
<evidence type="ECO:0000256" key="7">
    <source>
        <dbReference type="SAM" id="Phobius"/>
    </source>
</evidence>
<dbReference type="SUPFAM" id="SSF90123">
    <property type="entry name" value="ABC transporter transmembrane region"/>
    <property type="match status" value="1"/>
</dbReference>
<protein>
    <submittedName>
        <fullName evidence="10">ATP-binding cassette domain-containing protein</fullName>
    </submittedName>
</protein>
<feature type="transmembrane region" description="Helical" evidence="7">
    <location>
        <begin position="744"/>
        <end position="773"/>
    </location>
</feature>
<dbReference type="RefSeq" id="WP_331216652.1">
    <property type="nucleotide sequence ID" value="NZ_JAZGQK010000021.1"/>
</dbReference>
<dbReference type="PANTHER" id="PTHR24221:SF654">
    <property type="entry name" value="ATP-BINDING CASSETTE SUB-FAMILY B MEMBER 6"/>
    <property type="match status" value="1"/>
</dbReference>
<dbReference type="SMART" id="SM00382">
    <property type="entry name" value="AAA"/>
    <property type="match status" value="1"/>
</dbReference>
<comment type="subcellular location">
    <subcellularLocation>
        <location evidence="1">Cell membrane</location>
        <topology evidence="1">Multi-pass membrane protein</topology>
    </subcellularLocation>
</comment>
<dbReference type="Pfam" id="PF00005">
    <property type="entry name" value="ABC_tran"/>
    <property type="match status" value="1"/>
</dbReference>
<proteinExistence type="predicted"/>
<dbReference type="SUPFAM" id="SSF52540">
    <property type="entry name" value="P-loop containing nucleoside triphosphate hydrolases"/>
    <property type="match status" value="1"/>
</dbReference>
<accession>A0ABU7RYH1</accession>